<dbReference type="EMBL" id="MT144998">
    <property type="protein sequence ID" value="QJI02395.1"/>
    <property type="molecule type" value="Genomic_DNA"/>
</dbReference>
<evidence type="ECO:0000313" key="1">
    <source>
        <dbReference type="EMBL" id="QJA53026.1"/>
    </source>
</evidence>
<sequence>MGISQRAEFPAWFNETYRCFKQFDNTLGRSRYFWDTEGGYEYDFFKSSFNSAYGRLWRSPLEIDLGTGSPQGFEWILNQLTSRTHTAEEEKKGGVEPIEE</sequence>
<reference evidence="1" key="1">
    <citation type="submission" date="2020-03" db="EMBL/GenBank/DDBJ databases">
        <title>The deep terrestrial virosphere.</title>
        <authorList>
            <person name="Holmfeldt K."/>
            <person name="Nilsson E."/>
            <person name="Simone D."/>
            <person name="Lopez-Fernandez M."/>
            <person name="Wu X."/>
            <person name="de Brujin I."/>
            <person name="Lundin D."/>
            <person name="Andersson A."/>
            <person name="Bertilsson S."/>
            <person name="Dopson M."/>
        </authorList>
    </citation>
    <scope>NUCLEOTIDE SEQUENCE</scope>
    <source>
        <strain evidence="1">TM448A03150</strain>
        <strain evidence="2">TM448B03213</strain>
    </source>
</reference>
<dbReference type="AlphaFoldDB" id="A0A6H1ZYM0"/>
<accession>A0A6H1ZYM0</accession>
<name>A0A6H1ZYM0_9ZZZZ</name>
<proteinExistence type="predicted"/>
<protein>
    <submittedName>
        <fullName evidence="1">Uncharacterized protein</fullName>
    </submittedName>
</protein>
<gene>
    <name evidence="1" type="ORF">TM448A03150_0011</name>
    <name evidence="2" type="ORF">TM448B03213_0004</name>
</gene>
<organism evidence="1">
    <name type="scientific">viral metagenome</name>
    <dbReference type="NCBI Taxonomy" id="1070528"/>
    <lineage>
        <taxon>unclassified sequences</taxon>
        <taxon>metagenomes</taxon>
        <taxon>organismal metagenomes</taxon>
    </lineage>
</organism>
<dbReference type="EMBL" id="MT144387">
    <property type="protein sequence ID" value="QJA53026.1"/>
    <property type="molecule type" value="Genomic_DNA"/>
</dbReference>
<evidence type="ECO:0000313" key="2">
    <source>
        <dbReference type="EMBL" id="QJI02395.1"/>
    </source>
</evidence>